<dbReference type="AlphaFoldDB" id="A0A5A7QP02"/>
<gene>
    <name evidence="2" type="ORF">STAS_24053</name>
</gene>
<feature type="compositionally biased region" description="Polar residues" evidence="1">
    <location>
        <begin position="67"/>
        <end position="79"/>
    </location>
</feature>
<sequence>MKHKDRQLVNGTWVDEILKQGVISEIDPIKSLVPFLLFDMSIAEKQVIKKRDPSHRPSPPPLPTVVAQVTNTSRRNNTGEPEISTSRRKSKATAGTNPMHHPRADNYSTTTIKASKPGKKTRRPGQPLPRQEYCLTGAGQMSTIVVGTARLHGGEVHPIM</sequence>
<accession>A0A5A7QP02</accession>
<evidence type="ECO:0000256" key="1">
    <source>
        <dbReference type="SAM" id="MobiDB-lite"/>
    </source>
</evidence>
<reference evidence="3" key="1">
    <citation type="journal article" date="2019" name="Curr. Biol.">
        <title>Genome Sequence of Striga asiatica Provides Insight into the Evolution of Plant Parasitism.</title>
        <authorList>
            <person name="Yoshida S."/>
            <person name="Kim S."/>
            <person name="Wafula E.K."/>
            <person name="Tanskanen J."/>
            <person name="Kim Y.M."/>
            <person name="Honaas L."/>
            <person name="Yang Z."/>
            <person name="Spallek T."/>
            <person name="Conn C.E."/>
            <person name="Ichihashi Y."/>
            <person name="Cheong K."/>
            <person name="Cui S."/>
            <person name="Der J.P."/>
            <person name="Gundlach H."/>
            <person name="Jiao Y."/>
            <person name="Hori C."/>
            <person name="Ishida J.K."/>
            <person name="Kasahara H."/>
            <person name="Kiba T."/>
            <person name="Kim M.S."/>
            <person name="Koo N."/>
            <person name="Laohavisit A."/>
            <person name="Lee Y.H."/>
            <person name="Lumba S."/>
            <person name="McCourt P."/>
            <person name="Mortimer J.C."/>
            <person name="Mutuku J.M."/>
            <person name="Nomura T."/>
            <person name="Sasaki-Sekimoto Y."/>
            <person name="Seto Y."/>
            <person name="Wang Y."/>
            <person name="Wakatake T."/>
            <person name="Sakakibara H."/>
            <person name="Demura T."/>
            <person name="Yamaguchi S."/>
            <person name="Yoneyama K."/>
            <person name="Manabe R.I."/>
            <person name="Nelson D.C."/>
            <person name="Schulman A.H."/>
            <person name="Timko M.P."/>
            <person name="dePamphilis C.W."/>
            <person name="Choi D."/>
            <person name="Shirasu K."/>
        </authorList>
    </citation>
    <scope>NUCLEOTIDE SEQUENCE [LARGE SCALE GENOMIC DNA]</scope>
    <source>
        <strain evidence="3">cv. UVA1</strain>
    </source>
</reference>
<comment type="caution">
    <text evidence="2">The sequence shown here is derived from an EMBL/GenBank/DDBJ whole genome shotgun (WGS) entry which is preliminary data.</text>
</comment>
<proteinExistence type="predicted"/>
<protein>
    <submittedName>
        <fullName evidence="2">Uncharacterized protein</fullName>
    </submittedName>
</protein>
<dbReference type="EMBL" id="BKCP01007737">
    <property type="protein sequence ID" value="GER46984.1"/>
    <property type="molecule type" value="Genomic_DNA"/>
</dbReference>
<organism evidence="2 3">
    <name type="scientific">Striga asiatica</name>
    <name type="common">Asiatic witchweed</name>
    <name type="synonym">Buchnera asiatica</name>
    <dbReference type="NCBI Taxonomy" id="4170"/>
    <lineage>
        <taxon>Eukaryota</taxon>
        <taxon>Viridiplantae</taxon>
        <taxon>Streptophyta</taxon>
        <taxon>Embryophyta</taxon>
        <taxon>Tracheophyta</taxon>
        <taxon>Spermatophyta</taxon>
        <taxon>Magnoliopsida</taxon>
        <taxon>eudicotyledons</taxon>
        <taxon>Gunneridae</taxon>
        <taxon>Pentapetalae</taxon>
        <taxon>asterids</taxon>
        <taxon>lamiids</taxon>
        <taxon>Lamiales</taxon>
        <taxon>Orobanchaceae</taxon>
        <taxon>Buchnereae</taxon>
        <taxon>Striga</taxon>
    </lineage>
</organism>
<evidence type="ECO:0000313" key="2">
    <source>
        <dbReference type="EMBL" id="GER46984.1"/>
    </source>
</evidence>
<evidence type="ECO:0000313" key="3">
    <source>
        <dbReference type="Proteomes" id="UP000325081"/>
    </source>
</evidence>
<name>A0A5A7QP02_STRAF</name>
<keyword evidence="3" id="KW-1185">Reference proteome</keyword>
<feature type="region of interest" description="Disordered" evidence="1">
    <location>
        <begin position="49"/>
        <end position="129"/>
    </location>
</feature>
<dbReference type="Proteomes" id="UP000325081">
    <property type="component" value="Unassembled WGS sequence"/>
</dbReference>